<evidence type="ECO:0000256" key="3">
    <source>
        <dbReference type="ARBA" id="ARBA00022475"/>
    </source>
</evidence>
<dbReference type="PANTHER" id="PTHR23517:SF15">
    <property type="entry name" value="PROTON-DEPENDENT OLIGOPEPTIDE FAMILY TRANSPORT PROTEIN"/>
    <property type="match status" value="1"/>
</dbReference>
<dbReference type="Proteomes" id="UP000272117">
    <property type="component" value="Unassembled WGS sequence"/>
</dbReference>
<proteinExistence type="predicted"/>
<protein>
    <submittedName>
        <fullName evidence="10">MFS transporter</fullName>
    </submittedName>
</protein>
<feature type="transmembrane region" description="Helical" evidence="8">
    <location>
        <begin position="277"/>
        <end position="294"/>
    </location>
</feature>
<feature type="transmembrane region" description="Helical" evidence="8">
    <location>
        <begin position="216"/>
        <end position="240"/>
    </location>
</feature>
<feature type="transmembrane region" description="Helical" evidence="8">
    <location>
        <begin position="422"/>
        <end position="443"/>
    </location>
</feature>
<dbReference type="GO" id="GO:0005886">
    <property type="term" value="C:plasma membrane"/>
    <property type="evidence" value="ECO:0007669"/>
    <property type="project" value="UniProtKB-SubCell"/>
</dbReference>
<gene>
    <name evidence="10" type="ORF">EFB08_22115</name>
</gene>
<dbReference type="PROSITE" id="PS50850">
    <property type="entry name" value="MFS"/>
    <property type="match status" value="1"/>
</dbReference>
<dbReference type="RefSeq" id="WP_123129169.1">
    <property type="nucleotide sequence ID" value="NZ_RJJD01000023.1"/>
</dbReference>
<evidence type="ECO:0000256" key="5">
    <source>
        <dbReference type="ARBA" id="ARBA00022856"/>
    </source>
</evidence>
<dbReference type="InterPro" id="IPR000109">
    <property type="entry name" value="POT_fam"/>
</dbReference>
<dbReference type="CDD" id="cd17346">
    <property type="entry name" value="MFS_DtpA_like"/>
    <property type="match status" value="1"/>
</dbReference>
<feature type="transmembrane region" description="Helical" evidence="8">
    <location>
        <begin position="246"/>
        <end position="265"/>
    </location>
</feature>
<feature type="transmembrane region" description="Helical" evidence="8">
    <location>
        <begin position="111"/>
        <end position="129"/>
    </location>
</feature>
<keyword evidence="6 8" id="KW-1133">Transmembrane helix</keyword>
<evidence type="ECO:0000256" key="8">
    <source>
        <dbReference type="SAM" id="Phobius"/>
    </source>
</evidence>
<evidence type="ECO:0000313" key="11">
    <source>
        <dbReference type="Proteomes" id="UP000272117"/>
    </source>
</evidence>
<feature type="transmembrane region" description="Helical" evidence="8">
    <location>
        <begin position="358"/>
        <end position="376"/>
    </location>
</feature>
<comment type="subcellular location">
    <subcellularLocation>
        <location evidence="1">Cell membrane</location>
        <topology evidence="1">Multi-pass membrane protein</topology>
    </subcellularLocation>
</comment>
<comment type="caution">
    <text evidence="10">The sequence shown here is derived from an EMBL/GenBank/DDBJ whole genome shotgun (WGS) entry which is preliminary data.</text>
</comment>
<feature type="transmembrane region" description="Helical" evidence="8">
    <location>
        <begin position="58"/>
        <end position="76"/>
    </location>
</feature>
<dbReference type="InterPro" id="IPR005279">
    <property type="entry name" value="Dipep/tripep_permease"/>
</dbReference>
<keyword evidence="4 8" id="KW-0812">Transmembrane</keyword>
<dbReference type="InterPro" id="IPR036259">
    <property type="entry name" value="MFS_trans_sf"/>
</dbReference>
<dbReference type="GO" id="GO:1904680">
    <property type="term" value="F:peptide transmembrane transporter activity"/>
    <property type="evidence" value="ECO:0007669"/>
    <property type="project" value="InterPro"/>
</dbReference>
<keyword evidence="7 8" id="KW-0472">Membrane</keyword>
<reference evidence="10 11" key="1">
    <citation type="submission" date="2018-11" db="EMBL/GenBank/DDBJ databases">
        <title>Rufibacter latericius sp. nov., isolated from water in Baiyang Lake.</title>
        <authorList>
            <person name="Yang Y."/>
        </authorList>
    </citation>
    <scope>NUCLEOTIDE SEQUENCE [LARGE SCALE GENOMIC DNA]</scope>
    <source>
        <strain evidence="10 11">R-22-1c-1</strain>
    </source>
</reference>
<feature type="transmembrane region" description="Helical" evidence="8">
    <location>
        <begin position="326"/>
        <end position="346"/>
    </location>
</feature>
<dbReference type="OrthoDB" id="9772725at2"/>
<keyword evidence="5" id="KW-0571">Peptide transport</keyword>
<keyword evidence="3" id="KW-1003">Cell membrane</keyword>
<name>A0A3M9M8E1_9BACT</name>
<dbReference type="InterPro" id="IPR020846">
    <property type="entry name" value="MFS_dom"/>
</dbReference>
<dbReference type="SUPFAM" id="SSF103473">
    <property type="entry name" value="MFS general substrate transporter"/>
    <property type="match status" value="1"/>
</dbReference>
<keyword evidence="2" id="KW-0813">Transport</keyword>
<organism evidence="10 11">
    <name type="scientific">Rufibacter latericius</name>
    <dbReference type="NCBI Taxonomy" id="2487040"/>
    <lineage>
        <taxon>Bacteria</taxon>
        <taxon>Pseudomonadati</taxon>
        <taxon>Bacteroidota</taxon>
        <taxon>Cytophagia</taxon>
        <taxon>Cytophagales</taxon>
        <taxon>Hymenobacteraceae</taxon>
        <taxon>Rufibacter</taxon>
    </lineage>
</organism>
<evidence type="ECO:0000259" key="9">
    <source>
        <dbReference type="PROSITE" id="PS50850"/>
    </source>
</evidence>
<feature type="transmembrane region" description="Helical" evidence="8">
    <location>
        <begin position="88"/>
        <end position="105"/>
    </location>
</feature>
<dbReference type="InterPro" id="IPR018456">
    <property type="entry name" value="PTR2_symporter_CS"/>
</dbReference>
<evidence type="ECO:0000313" key="10">
    <source>
        <dbReference type="EMBL" id="RNI21844.1"/>
    </source>
</evidence>
<evidence type="ECO:0000256" key="7">
    <source>
        <dbReference type="ARBA" id="ARBA00023136"/>
    </source>
</evidence>
<dbReference type="Gene3D" id="1.20.1250.20">
    <property type="entry name" value="MFS general substrate transporter like domains"/>
    <property type="match status" value="1"/>
</dbReference>
<feature type="transmembrane region" description="Helical" evidence="8">
    <location>
        <begin position="176"/>
        <end position="195"/>
    </location>
</feature>
<dbReference type="AlphaFoldDB" id="A0A3M9M8E1"/>
<evidence type="ECO:0000256" key="6">
    <source>
        <dbReference type="ARBA" id="ARBA00022989"/>
    </source>
</evidence>
<accession>A0A3M9M8E1</accession>
<feature type="transmembrane region" description="Helical" evidence="8">
    <location>
        <begin position="388"/>
        <end position="410"/>
    </location>
</feature>
<dbReference type="Pfam" id="PF00854">
    <property type="entry name" value="PTR2"/>
    <property type="match status" value="1"/>
</dbReference>
<evidence type="ECO:0000256" key="2">
    <source>
        <dbReference type="ARBA" id="ARBA00022448"/>
    </source>
</evidence>
<feature type="transmembrane region" description="Helical" evidence="8">
    <location>
        <begin position="463"/>
        <end position="485"/>
    </location>
</feature>
<dbReference type="EMBL" id="RJJD01000023">
    <property type="protein sequence ID" value="RNI21844.1"/>
    <property type="molecule type" value="Genomic_DNA"/>
</dbReference>
<keyword evidence="11" id="KW-1185">Reference proteome</keyword>
<dbReference type="InterPro" id="IPR050171">
    <property type="entry name" value="MFS_Transporters"/>
</dbReference>
<dbReference type="PROSITE" id="PS01022">
    <property type="entry name" value="PTR2_1"/>
    <property type="match status" value="1"/>
</dbReference>
<dbReference type="PANTHER" id="PTHR23517">
    <property type="entry name" value="RESISTANCE PROTEIN MDTM, PUTATIVE-RELATED-RELATED"/>
    <property type="match status" value="1"/>
</dbReference>
<evidence type="ECO:0000256" key="4">
    <source>
        <dbReference type="ARBA" id="ARBA00022692"/>
    </source>
</evidence>
<sequence>MDLTEPRIPEAPASKGHPKQLYMLFFTEMWERFSFYGMKALLLAYMITELKFDEPKGYAILGSYAALVYTMPMFGGMMSDRFLGGRKAVMYGGILMTIGHLVLAVPQDWSFFYGMAFIICGNGFFKPNISSLVGTLYSDNDPRKDSGFSIFYMGINIGAALGGLLCGYVGQQIDWHYGFGLAGLFMILGLVVFAIGKKSLGDRGLPPNPADLKAPVFAGISKEVVIYVATLAVIPVIVALFNRYEIMDFIMFGLGALSILYILFIAFKMEAAARFKLFAALVLIVFSALFWAFYEQNAGSLNLFAMRNVDMHVGGVELPALAVNNFLPPAWVVILSFFFAWLWPTLNRRGIEPNTPTKFGLSFVLVGLGFYVFYLGCVTSQGSGLIPLITFVAGYFFIICGEMCISPIGLSMITKLSPARIVAMMMGIWFFASAVGEFLASKIGALMSVPENVVDNPVLSLPYYAQILNQIGLWSLGIGVVLILFNRVIRRWMGEVR</sequence>
<keyword evidence="5" id="KW-0653">Protein transport</keyword>
<feature type="transmembrane region" description="Helical" evidence="8">
    <location>
        <begin position="150"/>
        <end position="170"/>
    </location>
</feature>
<dbReference type="NCBIfam" id="TIGR00924">
    <property type="entry name" value="yjdL_sub1_fam"/>
    <property type="match status" value="1"/>
</dbReference>
<evidence type="ECO:0000256" key="1">
    <source>
        <dbReference type="ARBA" id="ARBA00004651"/>
    </source>
</evidence>
<feature type="domain" description="Major facilitator superfamily (MFS) profile" evidence="9">
    <location>
        <begin position="20"/>
        <end position="489"/>
    </location>
</feature>
<dbReference type="GO" id="GO:0006857">
    <property type="term" value="P:oligopeptide transport"/>
    <property type="evidence" value="ECO:0007669"/>
    <property type="project" value="InterPro"/>
</dbReference>